<dbReference type="AlphaFoldDB" id="A0A4S8LG74"/>
<feature type="region of interest" description="Disordered" evidence="1">
    <location>
        <begin position="328"/>
        <end position="349"/>
    </location>
</feature>
<gene>
    <name evidence="2" type="ORF">K435DRAFT_326494</name>
</gene>
<dbReference type="InterPro" id="IPR029044">
    <property type="entry name" value="Nucleotide-diphossugar_trans"/>
</dbReference>
<dbReference type="Proteomes" id="UP000297245">
    <property type="component" value="Unassembled WGS sequence"/>
</dbReference>
<protein>
    <recommendedName>
        <fullName evidence="4">Glycosyltransferase family 2 protein</fullName>
    </recommendedName>
</protein>
<reference evidence="2 3" key="1">
    <citation type="journal article" date="2019" name="Nat. Ecol. Evol.">
        <title>Megaphylogeny resolves global patterns of mushroom evolution.</title>
        <authorList>
            <person name="Varga T."/>
            <person name="Krizsan K."/>
            <person name="Foldi C."/>
            <person name="Dima B."/>
            <person name="Sanchez-Garcia M."/>
            <person name="Sanchez-Ramirez S."/>
            <person name="Szollosi G.J."/>
            <person name="Szarkandi J.G."/>
            <person name="Papp V."/>
            <person name="Albert L."/>
            <person name="Andreopoulos W."/>
            <person name="Angelini C."/>
            <person name="Antonin V."/>
            <person name="Barry K.W."/>
            <person name="Bougher N.L."/>
            <person name="Buchanan P."/>
            <person name="Buyck B."/>
            <person name="Bense V."/>
            <person name="Catcheside P."/>
            <person name="Chovatia M."/>
            <person name="Cooper J."/>
            <person name="Damon W."/>
            <person name="Desjardin D."/>
            <person name="Finy P."/>
            <person name="Geml J."/>
            <person name="Haridas S."/>
            <person name="Hughes K."/>
            <person name="Justo A."/>
            <person name="Karasinski D."/>
            <person name="Kautmanova I."/>
            <person name="Kiss B."/>
            <person name="Kocsube S."/>
            <person name="Kotiranta H."/>
            <person name="LaButti K.M."/>
            <person name="Lechner B.E."/>
            <person name="Liimatainen K."/>
            <person name="Lipzen A."/>
            <person name="Lukacs Z."/>
            <person name="Mihaltcheva S."/>
            <person name="Morgado L.N."/>
            <person name="Niskanen T."/>
            <person name="Noordeloos M.E."/>
            <person name="Ohm R.A."/>
            <person name="Ortiz-Santana B."/>
            <person name="Ovrebo C."/>
            <person name="Racz N."/>
            <person name="Riley R."/>
            <person name="Savchenko A."/>
            <person name="Shiryaev A."/>
            <person name="Soop K."/>
            <person name="Spirin V."/>
            <person name="Szebenyi C."/>
            <person name="Tomsovsky M."/>
            <person name="Tulloss R.E."/>
            <person name="Uehling J."/>
            <person name="Grigoriev I.V."/>
            <person name="Vagvolgyi C."/>
            <person name="Papp T."/>
            <person name="Martin F.M."/>
            <person name="Miettinen O."/>
            <person name="Hibbett D.S."/>
            <person name="Nagy L.G."/>
        </authorList>
    </citation>
    <scope>NUCLEOTIDE SEQUENCE [LARGE SCALE GENOMIC DNA]</scope>
    <source>
        <strain evidence="2 3">CBS 962.96</strain>
    </source>
</reference>
<evidence type="ECO:0000313" key="3">
    <source>
        <dbReference type="Proteomes" id="UP000297245"/>
    </source>
</evidence>
<sequence length="520" mass="59277">MTALSPTDWQQYHSPKLTLSIITNTRPQSLSRLFNSLQNAHYFGDTSISLRINLDQPADTFTRSLVSSFAQAWSHGPVFIHYRVVQAGLLPAVLESWYPSSDDEYALLLEDDVELSPLFYIWVKLSLLKYRLEPSLFGISLYQPKNVELHMDGRKPFDPMDVLPKDHPKNAPYLSQIPCSWGAVYFPKHWKEFHDFMMLRLSELSQSSTSASHPQQEAQSVTPAPFLSLSTPIVPSIRSNKWTKSWKKYFIELAYLRGYAMLYPNFPDYLSFSTNHHEPGVHVRPASSWSNSSSQSSTSSSNSSVRGLALLDRNSFSPDIDIVNTDLKLDTRDSKSEPQPQPYSDRLKQEFTVPLFTTTSPSHLRYLSLAPSLPLSSFLTPQNQQQQQSRERSYQDYPLKFTRFDLFSRRQRDWDQDWDTDALSPPQTQAESQSRYVDLNPNSPPLFPPLPSLPVLNLTGSLVPGGLGSVVELGWRRRREVVREWCDVGQGEDVSTYKDGEDKQRGEGTEFDAFGLFCVV</sequence>
<proteinExistence type="predicted"/>
<feature type="compositionally biased region" description="Low complexity" evidence="1">
    <location>
        <begin position="287"/>
        <end position="304"/>
    </location>
</feature>
<evidence type="ECO:0008006" key="4">
    <source>
        <dbReference type="Google" id="ProtNLM"/>
    </source>
</evidence>
<dbReference type="Gene3D" id="3.90.550.10">
    <property type="entry name" value="Spore Coat Polysaccharide Biosynthesis Protein SpsA, Chain A"/>
    <property type="match status" value="1"/>
</dbReference>
<organism evidence="2 3">
    <name type="scientific">Dendrothele bispora (strain CBS 962.96)</name>
    <dbReference type="NCBI Taxonomy" id="1314807"/>
    <lineage>
        <taxon>Eukaryota</taxon>
        <taxon>Fungi</taxon>
        <taxon>Dikarya</taxon>
        <taxon>Basidiomycota</taxon>
        <taxon>Agaricomycotina</taxon>
        <taxon>Agaricomycetes</taxon>
        <taxon>Agaricomycetidae</taxon>
        <taxon>Agaricales</taxon>
        <taxon>Agaricales incertae sedis</taxon>
        <taxon>Dendrothele</taxon>
    </lineage>
</organism>
<evidence type="ECO:0000313" key="2">
    <source>
        <dbReference type="EMBL" id="THU87871.1"/>
    </source>
</evidence>
<dbReference type="PANTHER" id="PTHR33604:SF3">
    <property type="entry name" value="OSJNBA0004B13.7 PROTEIN"/>
    <property type="match status" value="1"/>
</dbReference>
<feature type="region of interest" description="Disordered" evidence="1">
    <location>
        <begin position="417"/>
        <end position="442"/>
    </location>
</feature>
<evidence type="ECO:0000256" key="1">
    <source>
        <dbReference type="SAM" id="MobiDB-lite"/>
    </source>
</evidence>
<dbReference type="OrthoDB" id="2020070at2759"/>
<dbReference type="PANTHER" id="PTHR33604">
    <property type="entry name" value="OSJNBA0004B13.7 PROTEIN"/>
    <property type="match status" value="1"/>
</dbReference>
<keyword evidence="3" id="KW-1185">Reference proteome</keyword>
<dbReference type="EMBL" id="ML179432">
    <property type="protein sequence ID" value="THU87871.1"/>
    <property type="molecule type" value="Genomic_DNA"/>
</dbReference>
<dbReference type="SUPFAM" id="SSF53448">
    <property type="entry name" value="Nucleotide-diphospho-sugar transferases"/>
    <property type="match status" value="1"/>
</dbReference>
<feature type="compositionally biased region" description="Polar residues" evidence="1">
    <location>
        <begin position="425"/>
        <end position="435"/>
    </location>
</feature>
<accession>A0A4S8LG74</accession>
<name>A0A4S8LG74_DENBC</name>
<feature type="region of interest" description="Disordered" evidence="1">
    <location>
        <begin position="283"/>
        <end position="304"/>
    </location>
</feature>